<dbReference type="EMBL" id="CP043431">
    <property type="protein sequence ID" value="QNT65007.1"/>
    <property type="molecule type" value="Genomic_DNA"/>
</dbReference>
<name>A0A7H1MJY3_9LACO</name>
<dbReference type="Gene3D" id="3.10.180.10">
    <property type="entry name" value="2,3-Dihydroxybiphenyl 1,2-Dioxygenase, domain 1"/>
    <property type="match status" value="2"/>
</dbReference>
<evidence type="ECO:0000313" key="4">
    <source>
        <dbReference type="Proteomes" id="UP000516446"/>
    </source>
</evidence>
<dbReference type="AlphaFoldDB" id="A0A7H1MJY3"/>
<gene>
    <name evidence="2" type="ORF">FY536_00120</name>
    <name evidence="3" type="ORF">FY536_06985</name>
</gene>
<evidence type="ECO:0000313" key="3">
    <source>
        <dbReference type="EMBL" id="QNT65007.1"/>
    </source>
</evidence>
<proteinExistence type="predicted"/>
<dbReference type="RefSeq" id="WP_104914371.1">
    <property type="nucleotide sequence ID" value="NZ_CP026847.1"/>
</dbReference>
<protein>
    <submittedName>
        <fullName evidence="2">Glyoxalase</fullName>
    </submittedName>
</protein>
<evidence type="ECO:0000259" key="1">
    <source>
        <dbReference type="PROSITE" id="PS51819"/>
    </source>
</evidence>
<keyword evidence="4" id="KW-1185">Reference proteome</keyword>
<dbReference type="PANTHER" id="PTHR36110:SF4">
    <property type="entry name" value="RING-CLEAVING DIOXYGENASE MHQA-RELATED"/>
    <property type="match status" value="1"/>
</dbReference>
<dbReference type="Pfam" id="PF00903">
    <property type="entry name" value="Glyoxalase"/>
    <property type="match status" value="2"/>
</dbReference>
<accession>A0A7H1MJY3</accession>
<dbReference type="PROSITE" id="PS51819">
    <property type="entry name" value="VOC"/>
    <property type="match status" value="1"/>
</dbReference>
<feature type="domain" description="VOC" evidence="1">
    <location>
        <begin position="146"/>
        <end position="258"/>
    </location>
</feature>
<dbReference type="PANTHER" id="PTHR36110">
    <property type="entry name" value="RING-CLEAVING DIOXYGENASE MHQE-RELATED"/>
    <property type="match status" value="1"/>
</dbReference>
<reference evidence="2 4" key="1">
    <citation type="submission" date="2019-08" db="EMBL/GenBank/DDBJ databases">
        <authorList>
            <person name="Chang H.C."/>
            <person name="Mun S.Y."/>
        </authorList>
    </citation>
    <scope>NUCLEOTIDE SEQUENCE [LARGE SCALE GENOMIC DNA]</scope>
    <source>
        <strain evidence="2 4">SK</strain>
    </source>
</reference>
<dbReference type="InterPro" id="IPR037523">
    <property type="entry name" value="VOC_core"/>
</dbReference>
<sequence>MKTHHISLLTEDVDRNFHFYTKILGLRFIKNSVNQAKPLRRHIYYGDFLGTPGTVVTFFPIDHFHERFDGLNFFSGIHFSIPTGAIPFWKMRLANFDITSTLDDKGRLHFVDYDNIPIRLQETNKVNFDWHINRMSDVDADFQITGVVGAEMHVPDVNKTIKFFEDLLELKTYDNIIKLDDGEAIELVPTDKNTEKSKFGWGSTDHYALGVESESDLKYFWNKAEKLGYTQELFVDRGYFKSAYFLEPNGNRVELATTNPGFTLDESVFNLGTTFALPPKFESQRELLLEHYAKKNVYFNQVKPYISNDNMDDFKTNFSKIDGKFNR</sequence>
<evidence type="ECO:0000313" key="2">
    <source>
        <dbReference type="EMBL" id="QNT63769.1"/>
    </source>
</evidence>
<dbReference type="EMBL" id="CP043431">
    <property type="protein sequence ID" value="QNT63769.1"/>
    <property type="molecule type" value="Genomic_DNA"/>
</dbReference>
<organism evidence="2 4">
    <name type="scientific">Weissella koreensis</name>
    <dbReference type="NCBI Taxonomy" id="165096"/>
    <lineage>
        <taxon>Bacteria</taxon>
        <taxon>Bacillati</taxon>
        <taxon>Bacillota</taxon>
        <taxon>Bacilli</taxon>
        <taxon>Lactobacillales</taxon>
        <taxon>Lactobacillaceae</taxon>
        <taxon>Weissella</taxon>
    </lineage>
</organism>
<dbReference type="InterPro" id="IPR029068">
    <property type="entry name" value="Glyas_Bleomycin-R_OHBP_Dase"/>
</dbReference>
<dbReference type="InterPro" id="IPR004360">
    <property type="entry name" value="Glyas_Fos-R_dOase_dom"/>
</dbReference>
<dbReference type="Proteomes" id="UP000516446">
    <property type="component" value="Chromosome"/>
</dbReference>
<dbReference type="InterPro" id="IPR052537">
    <property type="entry name" value="Extradiol_RC_dioxygenase"/>
</dbReference>
<dbReference type="SUPFAM" id="SSF54593">
    <property type="entry name" value="Glyoxalase/Bleomycin resistance protein/Dihydroxybiphenyl dioxygenase"/>
    <property type="match status" value="2"/>
</dbReference>